<evidence type="ECO:0000256" key="1">
    <source>
        <dbReference type="SAM" id="MobiDB-lite"/>
    </source>
</evidence>
<evidence type="ECO:0000313" key="3">
    <source>
        <dbReference type="Proteomes" id="UP001254165"/>
    </source>
</evidence>
<gene>
    <name evidence="2" type="ORF">QYE77_13075</name>
</gene>
<sequence length="43" mass="4911">MDTKTLDRQIKTPPSPAPNHPWRRYGHHLNGKPIQEASPHDAD</sequence>
<feature type="compositionally biased region" description="Basic residues" evidence="1">
    <location>
        <begin position="21"/>
        <end position="30"/>
    </location>
</feature>
<evidence type="ECO:0000313" key="2">
    <source>
        <dbReference type="EMBL" id="MDT8899194.1"/>
    </source>
</evidence>
<comment type="caution">
    <text evidence="2">The sequence shown here is derived from an EMBL/GenBank/DDBJ whole genome shotgun (WGS) entry which is preliminary data.</text>
</comment>
<dbReference type="EMBL" id="JAUHMF010000002">
    <property type="protein sequence ID" value="MDT8899194.1"/>
    <property type="molecule type" value="Genomic_DNA"/>
</dbReference>
<name>A0ABU3NQU0_9CHLR</name>
<feature type="region of interest" description="Disordered" evidence="1">
    <location>
        <begin position="1"/>
        <end position="43"/>
    </location>
</feature>
<organism evidence="2 3">
    <name type="scientific">Thermanaerothrix solaris</name>
    <dbReference type="NCBI Taxonomy" id="3058434"/>
    <lineage>
        <taxon>Bacteria</taxon>
        <taxon>Bacillati</taxon>
        <taxon>Chloroflexota</taxon>
        <taxon>Anaerolineae</taxon>
        <taxon>Anaerolineales</taxon>
        <taxon>Anaerolineaceae</taxon>
        <taxon>Thermanaerothrix</taxon>
    </lineage>
</organism>
<accession>A0ABU3NQU0</accession>
<proteinExistence type="predicted"/>
<reference evidence="2 3" key="1">
    <citation type="submission" date="2023-07" db="EMBL/GenBank/DDBJ databases">
        <title>Novel species of Thermanaerothrix with wide hydrolytic capabilities.</title>
        <authorList>
            <person name="Zayulina K.S."/>
            <person name="Podosokorskaya O.A."/>
            <person name="Elcheninov A.G."/>
        </authorList>
    </citation>
    <scope>NUCLEOTIDE SEQUENCE [LARGE SCALE GENOMIC DNA]</scope>
    <source>
        <strain evidence="2 3">4228-RoL</strain>
    </source>
</reference>
<dbReference type="RefSeq" id="WP_315625880.1">
    <property type="nucleotide sequence ID" value="NZ_JAUHMF010000002.1"/>
</dbReference>
<protein>
    <submittedName>
        <fullName evidence="2">Uncharacterized protein</fullName>
    </submittedName>
</protein>
<keyword evidence="3" id="KW-1185">Reference proteome</keyword>
<feature type="compositionally biased region" description="Basic and acidic residues" evidence="1">
    <location>
        <begin position="1"/>
        <end position="10"/>
    </location>
</feature>
<dbReference type="Proteomes" id="UP001254165">
    <property type="component" value="Unassembled WGS sequence"/>
</dbReference>